<dbReference type="InterPro" id="IPR002513">
    <property type="entry name" value="Tn3_Tnp_DDE_dom"/>
</dbReference>
<accession>A0A1H7UES0</accession>
<dbReference type="GO" id="GO:0006313">
    <property type="term" value="P:DNA transposition"/>
    <property type="evidence" value="ECO:0007669"/>
    <property type="project" value="InterPro"/>
</dbReference>
<dbReference type="Pfam" id="PF01526">
    <property type="entry name" value="DDE_Tnp_Tn3"/>
    <property type="match status" value="1"/>
</dbReference>
<organism evidence="2 3">
    <name type="scientific">Colwellia chukchiensis</name>
    <dbReference type="NCBI Taxonomy" id="641665"/>
    <lineage>
        <taxon>Bacteria</taxon>
        <taxon>Pseudomonadati</taxon>
        <taxon>Pseudomonadota</taxon>
        <taxon>Gammaproteobacteria</taxon>
        <taxon>Alteromonadales</taxon>
        <taxon>Colwelliaceae</taxon>
        <taxon>Colwellia</taxon>
    </lineage>
</organism>
<sequence>SKLKVNHLRSHLLVWSTEDYVFLEGKIPRTPQWNDCARLISNCIIYYNSALLSAFLQIQERNGRQDVVDVISRLSPVAWQHINLNGEYAFNKDRKEIDLAGLLSDVESIS</sequence>
<feature type="non-terminal residue" evidence="2">
    <location>
        <position position="1"/>
    </location>
</feature>
<dbReference type="Proteomes" id="UP000199297">
    <property type="component" value="Unassembled WGS sequence"/>
</dbReference>
<dbReference type="EMBL" id="FOBI01000038">
    <property type="protein sequence ID" value="SEL94717.1"/>
    <property type="molecule type" value="Genomic_DNA"/>
</dbReference>
<evidence type="ECO:0000259" key="1">
    <source>
        <dbReference type="Pfam" id="PF01526"/>
    </source>
</evidence>
<dbReference type="AlphaFoldDB" id="A0A1H7UES0"/>
<evidence type="ECO:0000313" key="3">
    <source>
        <dbReference type="Proteomes" id="UP000199297"/>
    </source>
</evidence>
<proteinExistence type="predicted"/>
<dbReference type="RefSeq" id="WP_139175662.1">
    <property type="nucleotide sequence ID" value="NZ_FOBI01000038.1"/>
</dbReference>
<name>A0A1H7UES0_9GAMM</name>
<keyword evidence="3" id="KW-1185">Reference proteome</keyword>
<protein>
    <submittedName>
        <fullName evidence="2">Tn3 transposase DDE domain-containing protein</fullName>
    </submittedName>
</protein>
<feature type="domain" description="Tn3 transposase DDE" evidence="1">
    <location>
        <begin position="30"/>
        <end position="88"/>
    </location>
</feature>
<dbReference type="GO" id="GO:0004803">
    <property type="term" value="F:transposase activity"/>
    <property type="evidence" value="ECO:0007669"/>
    <property type="project" value="InterPro"/>
</dbReference>
<reference evidence="3" key="1">
    <citation type="submission" date="2016-10" db="EMBL/GenBank/DDBJ databases">
        <authorList>
            <person name="Varghese N."/>
            <person name="Submissions S."/>
        </authorList>
    </citation>
    <scope>NUCLEOTIDE SEQUENCE [LARGE SCALE GENOMIC DNA]</scope>
    <source>
        <strain evidence="3">CGMCC 1.9127</strain>
    </source>
</reference>
<evidence type="ECO:0000313" key="2">
    <source>
        <dbReference type="EMBL" id="SEL94717.1"/>
    </source>
</evidence>
<gene>
    <name evidence="2" type="ORF">SAMN05216262_13810</name>
</gene>